<evidence type="ECO:0000313" key="3">
    <source>
        <dbReference type="Proteomes" id="UP000250079"/>
    </source>
</evidence>
<keyword evidence="3" id="KW-1185">Reference proteome</keyword>
<proteinExistence type="predicted"/>
<dbReference type="AlphaFoldDB" id="A0A2Z2NM08"/>
<accession>A0A2Z2NM08</accession>
<feature type="compositionally biased region" description="Low complexity" evidence="1">
    <location>
        <begin position="181"/>
        <end position="194"/>
    </location>
</feature>
<protein>
    <submittedName>
        <fullName evidence="2">Uncharacterized protein</fullName>
    </submittedName>
</protein>
<name>A0A2Z2NM08_9GAMM</name>
<dbReference type="KEGG" id="gai:IMCC3135_11380"/>
<dbReference type="Proteomes" id="UP000250079">
    <property type="component" value="Chromosome"/>
</dbReference>
<evidence type="ECO:0000313" key="2">
    <source>
        <dbReference type="EMBL" id="ASJ72366.1"/>
    </source>
</evidence>
<dbReference type="EMBL" id="CP018632">
    <property type="protein sequence ID" value="ASJ72366.1"/>
    <property type="molecule type" value="Genomic_DNA"/>
</dbReference>
<dbReference type="OrthoDB" id="9772095at2"/>
<reference evidence="2 3" key="1">
    <citation type="submission" date="2016-12" db="EMBL/GenBank/DDBJ databases">
        <authorList>
            <person name="Song W.-J."/>
            <person name="Kurnit D.M."/>
        </authorList>
    </citation>
    <scope>NUCLEOTIDE SEQUENCE [LARGE SCALE GENOMIC DNA]</scope>
    <source>
        <strain evidence="2 3">IMCC3135</strain>
    </source>
</reference>
<dbReference type="RefSeq" id="WP_157735916.1">
    <property type="nucleotide sequence ID" value="NZ_CP018632.1"/>
</dbReference>
<feature type="region of interest" description="Disordered" evidence="1">
    <location>
        <begin position="181"/>
        <end position="203"/>
    </location>
</feature>
<gene>
    <name evidence="2" type="ORF">IMCC3135_11380</name>
</gene>
<sequence>MQFLIRQRMLTSAVVALQLFMQVMLVMPSSSWAQTLDTDPPRIDFKPVVEGLKGDSQVFSATVSDDQEVSAVMLHYRLDNESVYQNRTMSPIGSTGIFSTTLKVDKTVEVIQYYIEATDKAGNRTLQGFAFDPIERKLLDRQVPAAQTTDVVPEPGMSTGRKILYGVLGLVVVGAIASAAGGSDSGGSSAPDVPVTITVSPLP</sequence>
<evidence type="ECO:0000256" key="1">
    <source>
        <dbReference type="SAM" id="MobiDB-lite"/>
    </source>
</evidence>
<organism evidence="2 3">
    <name type="scientific">Granulosicoccus antarcticus IMCC3135</name>
    <dbReference type="NCBI Taxonomy" id="1192854"/>
    <lineage>
        <taxon>Bacteria</taxon>
        <taxon>Pseudomonadati</taxon>
        <taxon>Pseudomonadota</taxon>
        <taxon>Gammaproteobacteria</taxon>
        <taxon>Chromatiales</taxon>
        <taxon>Granulosicoccaceae</taxon>
        <taxon>Granulosicoccus</taxon>
    </lineage>
</organism>